<keyword evidence="2" id="KW-1185">Reference proteome</keyword>
<organism evidence="1 2">
    <name type="scientific">Nocardia amamiensis</name>
    <dbReference type="NCBI Taxonomy" id="404578"/>
    <lineage>
        <taxon>Bacteria</taxon>
        <taxon>Bacillati</taxon>
        <taxon>Actinomycetota</taxon>
        <taxon>Actinomycetes</taxon>
        <taxon>Mycobacteriales</taxon>
        <taxon>Nocardiaceae</taxon>
        <taxon>Nocardia</taxon>
    </lineage>
</organism>
<dbReference type="EMBL" id="JADLQX010000007">
    <property type="protein sequence ID" value="MBF6298250.1"/>
    <property type="molecule type" value="Genomic_DNA"/>
</dbReference>
<accession>A0ABS0CQ33</accession>
<sequence>MVDLYQAAPESGEVHYLATLDGATAELETRYAGTRPYLAGEIRTRPHHIRRLMETIEHGVHWVTVDGTYLRVHALQIDLDVVGWIGVDQSTFAKKWTPAGIAITDLRVVEPSPPRPTEEWMPAEIARAIRDRQAEKDLAVAVNEVFAHPTTGDGS</sequence>
<gene>
    <name evidence="1" type="ORF">IU459_11930</name>
</gene>
<dbReference type="Proteomes" id="UP000702209">
    <property type="component" value="Unassembled WGS sequence"/>
</dbReference>
<dbReference type="RefSeq" id="WP_195129559.1">
    <property type="nucleotide sequence ID" value="NZ_JADLQX010000007.1"/>
</dbReference>
<comment type="caution">
    <text evidence="1">The sequence shown here is derived from an EMBL/GenBank/DDBJ whole genome shotgun (WGS) entry which is preliminary data.</text>
</comment>
<name>A0ABS0CQ33_9NOCA</name>
<protein>
    <submittedName>
        <fullName evidence="1">Uncharacterized protein</fullName>
    </submittedName>
</protein>
<evidence type="ECO:0000313" key="1">
    <source>
        <dbReference type="EMBL" id="MBF6298250.1"/>
    </source>
</evidence>
<reference evidence="1 2" key="1">
    <citation type="submission" date="2020-10" db="EMBL/GenBank/DDBJ databases">
        <title>Identification of Nocardia species via Next-generation sequencing and recognition of intraspecies genetic diversity.</title>
        <authorList>
            <person name="Li P."/>
            <person name="Li P."/>
            <person name="Lu B."/>
        </authorList>
    </citation>
    <scope>NUCLEOTIDE SEQUENCE [LARGE SCALE GENOMIC DNA]</scope>
    <source>
        <strain evidence="1 2">BJ06-0157</strain>
    </source>
</reference>
<proteinExistence type="predicted"/>
<evidence type="ECO:0000313" key="2">
    <source>
        <dbReference type="Proteomes" id="UP000702209"/>
    </source>
</evidence>